<dbReference type="PROSITE" id="PS51212">
    <property type="entry name" value="WSC"/>
    <property type="match status" value="1"/>
</dbReference>
<keyword evidence="5" id="KW-1185">Reference proteome</keyword>
<evidence type="ECO:0000259" key="3">
    <source>
        <dbReference type="PROSITE" id="PS51212"/>
    </source>
</evidence>
<evidence type="ECO:0000256" key="2">
    <source>
        <dbReference type="SAM" id="Phobius"/>
    </source>
</evidence>
<evidence type="ECO:0000313" key="5">
    <source>
        <dbReference type="Proteomes" id="UP001562357"/>
    </source>
</evidence>
<feature type="region of interest" description="Disordered" evidence="1">
    <location>
        <begin position="434"/>
        <end position="461"/>
    </location>
</feature>
<dbReference type="EMBL" id="BAAFGZ010000424">
    <property type="protein sequence ID" value="GAB0138490.1"/>
    <property type="molecule type" value="Genomic_DNA"/>
</dbReference>
<protein>
    <recommendedName>
        <fullName evidence="3">WSC domain-containing protein</fullName>
    </recommendedName>
</protein>
<keyword evidence="2" id="KW-0812">Transmembrane</keyword>
<dbReference type="Pfam" id="PF01822">
    <property type="entry name" value="WSC"/>
    <property type="match status" value="1"/>
</dbReference>
<evidence type="ECO:0000313" key="4">
    <source>
        <dbReference type="EMBL" id="GAB0138490.1"/>
    </source>
</evidence>
<organism evidence="4 5">
    <name type="scientific">Epichloe bromicola</name>
    <dbReference type="NCBI Taxonomy" id="79588"/>
    <lineage>
        <taxon>Eukaryota</taxon>
        <taxon>Fungi</taxon>
        <taxon>Dikarya</taxon>
        <taxon>Ascomycota</taxon>
        <taxon>Pezizomycotina</taxon>
        <taxon>Sordariomycetes</taxon>
        <taxon>Hypocreomycetidae</taxon>
        <taxon>Hypocreales</taxon>
        <taxon>Clavicipitaceae</taxon>
        <taxon>Epichloe</taxon>
    </lineage>
</organism>
<dbReference type="PANTHER" id="PTHR37015">
    <property type="entry name" value="REVERSE TRANSCRIPTASE DOMAIN-CONTAINING PROTEIN"/>
    <property type="match status" value="1"/>
</dbReference>
<reference evidence="5" key="1">
    <citation type="submission" date="2024-06" db="EMBL/GenBank/DDBJ databases">
        <title>Draft Genome Sequences of Epichloe bromicola Strains Isolated from Elymus ciliaris.</title>
        <authorList>
            <consortium name="Epichloe bromicola genome sequencing consortium"/>
            <person name="Miura A."/>
            <person name="Imano S."/>
            <person name="Ashida A."/>
            <person name="Sato I."/>
            <person name="Chiba S."/>
            <person name="Tanaka A."/>
            <person name="Camagna M."/>
            <person name="Takemoto D."/>
        </authorList>
    </citation>
    <scope>NUCLEOTIDE SEQUENCE [LARGE SCALE GENOMIC DNA]</scope>
    <source>
        <strain evidence="5">DP</strain>
    </source>
</reference>
<evidence type="ECO:0000256" key="1">
    <source>
        <dbReference type="SAM" id="MobiDB-lite"/>
    </source>
</evidence>
<feature type="domain" description="WSC" evidence="3">
    <location>
        <begin position="178"/>
        <end position="269"/>
    </location>
</feature>
<gene>
    <name evidence="4" type="primary">g6725</name>
    <name evidence="4" type="ORF">EsDP_00006725</name>
</gene>
<name>A0ABQ0CYH9_9HYPO</name>
<dbReference type="InterPro" id="IPR002889">
    <property type="entry name" value="WSC_carb-bd"/>
</dbReference>
<keyword evidence="2" id="KW-1133">Transmembrane helix</keyword>
<dbReference type="SMART" id="SM00321">
    <property type="entry name" value="WSC"/>
    <property type="match status" value="1"/>
</dbReference>
<accession>A0ABQ0CYH9</accession>
<dbReference type="PANTHER" id="PTHR37015:SF2">
    <property type="entry name" value="REVERSE TRANSCRIPTASE DOMAIN-CONTAINING PROTEIN"/>
    <property type="match status" value="1"/>
</dbReference>
<sequence>MTHGLAELLLFTPDFAVNQRTDGAYLYRNHDDVWFWGQPRRCAIAWKTMSDFADTLWMGPMEKALYNMMESTSESFRVEKKTYAEKLHAKRYRNKQGRESHVADAKQAAGKSPFMSFSEYVATSEKHSDAPDIPAGRRMGLSIPISTSHLHLHHSVMLLANNGSEETIPHLLPRRGLFHGRGGGTRVHNINGPVWFAEFAATNIYQSVGSCTTTCNGEYAYAVIQNSQCWCSNYTPHASTQRRGCNSPCPGYPSDMCGGAGLYSYVLLNEGLISGTKGSESNSEVESEEPARPSSTSQEPSPSSGSTSATHSSSSTQSPVTDTTVGGVPTTVTIIPTVVFGTPPPEPAAPAEEGGMKGLAVVGIAIGCIAAVVLAALAVVSLVCYKKRQGRRDRQMIDDGGVSGSGWEGVSPASKDPFADASFSPIGRNIYERDRSGSIETLPAQTEQCLRITNPDPPEKS</sequence>
<feature type="transmembrane region" description="Helical" evidence="2">
    <location>
        <begin position="359"/>
        <end position="385"/>
    </location>
</feature>
<feature type="region of interest" description="Disordered" evidence="1">
    <location>
        <begin position="276"/>
        <end position="328"/>
    </location>
</feature>
<dbReference type="Proteomes" id="UP001562357">
    <property type="component" value="Unassembled WGS sequence"/>
</dbReference>
<comment type="caution">
    <text evidence="4">The sequence shown here is derived from an EMBL/GenBank/DDBJ whole genome shotgun (WGS) entry which is preliminary data.</text>
</comment>
<feature type="compositionally biased region" description="Low complexity" evidence="1">
    <location>
        <begin position="293"/>
        <end position="328"/>
    </location>
</feature>
<keyword evidence="2" id="KW-0472">Membrane</keyword>
<proteinExistence type="predicted"/>